<dbReference type="Proteomes" id="UP000199533">
    <property type="component" value="Unassembled WGS sequence"/>
</dbReference>
<dbReference type="GO" id="GO:0008360">
    <property type="term" value="P:regulation of cell shape"/>
    <property type="evidence" value="ECO:0007669"/>
    <property type="project" value="UniProtKB-UniRule"/>
</dbReference>
<dbReference type="EMBL" id="FOSP01000027">
    <property type="protein sequence ID" value="SFL03052.1"/>
    <property type="molecule type" value="Genomic_DNA"/>
</dbReference>
<feature type="active site" description="Nucleophile" evidence="7">
    <location>
        <position position="167"/>
    </location>
</feature>
<dbReference type="Pfam" id="PF03734">
    <property type="entry name" value="YkuD"/>
    <property type="match status" value="1"/>
</dbReference>
<dbReference type="GO" id="GO:0004180">
    <property type="term" value="F:carboxypeptidase activity"/>
    <property type="evidence" value="ECO:0007669"/>
    <property type="project" value="UniProtKB-ARBA"/>
</dbReference>
<reference evidence="10" key="1">
    <citation type="submission" date="2016-10" db="EMBL/GenBank/DDBJ databases">
        <authorList>
            <person name="Varghese N."/>
            <person name="Submissions S."/>
        </authorList>
    </citation>
    <scope>NUCLEOTIDE SEQUENCE [LARGE SCALE GENOMIC DNA]</scope>
    <source>
        <strain evidence="10">Nm69</strain>
    </source>
</reference>
<gene>
    <name evidence="9" type="ORF">SAMN05216302_102717</name>
</gene>
<dbReference type="GO" id="GO:0009252">
    <property type="term" value="P:peptidoglycan biosynthetic process"/>
    <property type="evidence" value="ECO:0007669"/>
    <property type="project" value="UniProtKB-UniPathway"/>
</dbReference>
<comment type="pathway">
    <text evidence="1 7">Cell wall biogenesis; peptidoglycan biosynthesis.</text>
</comment>
<dbReference type="RefSeq" id="WP_244907532.1">
    <property type="nucleotide sequence ID" value="NZ_QAAE01000003.1"/>
</dbReference>
<keyword evidence="5 7" id="KW-0573">Peptidoglycan synthesis</keyword>
<dbReference type="GO" id="GO:0016740">
    <property type="term" value="F:transferase activity"/>
    <property type="evidence" value="ECO:0007669"/>
    <property type="project" value="UniProtKB-KW"/>
</dbReference>
<evidence type="ECO:0000256" key="4">
    <source>
        <dbReference type="ARBA" id="ARBA00022960"/>
    </source>
</evidence>
<organism evidence="9 10">
    <name type="scientific">Nitrosomonas aestuarii</name>
    <dbReference type="NCBI Taxonomy" id="52441"/>
    <lineage>
        <taxon>Bacteria</taxon>
        <taxon>Pseudomonadati</taxon>
        <taxon>Pseudomonadota</taxon>
        <taxon>Betaproteobacteria</taxon>
        <taxon>Nitrosomonadales</taxon>
        <taxon>Nitrosomonadaceae</taxon>
        <taxon>Nitrosomonas</taxon>
    </lineage>
</organism>
<dbReference type="CDD" id="cd16913">
    <property type="entry name" value="YkuD_like"/>
    <property type="match status" value="1"/>
</dbReference>
<comment type="similarity">
    <text evidence="2">Belongs to the YkuD family.</text>
</comment>
<evidence type="ECO:0000256" key="7">
    <source>
        <dbReference type="PROSITE-ProRule" id="PRU01373"/>
    </source>
</evidence>
<evidence type="ECO:0000259" key="8">
    <source>
        <dbReference type="PROSITE" id="PS52029"/>
    </source>
</evidence>
<dbReference type="InterPro" id="IPR005490">
    <property type="entry name" value="LD_TPept_cat_dom"/>
</dbReference>
<evidence type="ECO:0000256" key="5">
    <source>
        <dbReference type="ARBA" id="ARBA00022984"/>
    </source>
</evidence>
<name>A0A1I4EBB6_9PROT</name>
<evidence type="ECO:0000256" key="3">
    <source>
        <dbReference type="ARBA" id="ARBA00022679"/>
    </source>
</evidence>
<dbReference type="PROSITE" id="PS52029">
    <property type="entry name" value="LD_TPASE"/>
    <property type="match status" value="1"/>
</dbReference>
<evidence type="ECO:0000256" key="1">
    <source>
        <dbReference type="ARBA" id="ARBA00004752"/>
    </source>
</evidence>
<dbReference type="PANTHER" id="PTHR36699">
    <property type="entry name" value="LD-TRANSPEPTIDASE"/>
    <property type="match status" value="1"/>
</dbReference>
<protein>
    <submittedName>
        <fullName evidence="9">L,D-transpeptidase catalytic domain</fullName>
    </submittedName>
</protein>
<accession>A0A1I4EBB6</accession>
<dbReference type="SUPFAM" id="SSF141523">
    <property type="entry name" value="L,D-transpeptidase catalytic domain-like"/>
    <property type="match status" value="1"/>
</dbReference>
<dbReference type="STRING" id="52441.SAMN05216302_102717"/>
<dbReference type="GO" id="GO:0071555">
    <property type="term" value="P:cell wall organization"/>
    <property type="evidence" value="ECO:0007669"/>
    <property type="project" value="UniProtKB-UniRule"/>
</dbReference>
<dbReference type="UniPathway" id="UPA00219"/>
<dbReference type="PANTHER" id="PTHR36699:SF1">
    <property type="entry name" value="L,D-TRANSPEPTIDASE YAFK-RELATED"/>
    <property type="match status" value="1"/>
</dbReference>
<keyword evidence="3" id="KW-0808">Transferase</keyword>
<dbReference type="AlphaFoldDB" id="A0A1I4EBB6"/>
<evidence type="ECO:0000256" key="6">
    <source>
        <dbReference type="ARBA" id="ARBA00023316"/>
    </source>
</evidence>
<feature type="domain" description="L,D-TPase catalytic" evidence="8">
    <location>
        <begin position="34"/>
        <end position="191"/>
    </location>
</feature>
<keyword evidence="6 7" id="KW-0961">Cell wall biogenesis/degradation</keyword>
<dbReference type="InterPro" id="IPR038063">
    <property type="entry name" value="Transpep_catalytic_dom"/>
</dbReference>
<evidence type="ECO:0000256" key="2">
    <source>
        <dbReference type="ARBA" id="ARBA00005992"/>
    </source>
</evidence>
<evidence type="ECO:0000313" key="10">
    <source>
        <dbReference type="Proteomes" id="UP000199533"/>
    </source>
</evidence>
<dbReference type="Gene3D" id="2.40.440.10">
    <property type="entry name" value="L,D-transpeptidase catalytic domain-like"/>
    <property type="match status" value="1"/>
</dbReference>
<sequence>MEWKVYMHNQALLSSVLSLLFFSILPFSASANGIWVDVNTTEHTLTVMQGDKVEHIFENIAIGRFGTTWHKITKDDKTPLGDFRIGWINEQSRYYRFFGLDYPNRETAQRAFEDNRITEETWLTILKATNQEKTPPQNTILGGFIGIHGIGRGDPEIHDQFHWTNGCIALTNKQIDQLGKWLKPGVMVKIR</sequence>
<proteinExistence type="inferred from homology"/>
<feature type="active site" description="Proton donor/acceptor" evidence="7">
    <location>
        <position position="148"/>
    </location>
</feature>
<keyword evidence="10" id="KW-1185">Reference proteome</keyword>
<keyword evidence="4 7" id="KW-0133">Cell shape</keyword>
<evidence type="ECO:0000313" key="9">
    <source>
        <dbReference type="EMBL" id="SFL03052.1"/>
    </source>
</evidence>